<dbReference type="InterPro" id="IPR015943">
    <property type="entry name" value="WD40/YVTN_repeat-like_dom_sf"/>
</dbReference>
<reference evidence="4" key="1">
    <citation type="journal article" date="2019" name="Int. J. Syst. Evol. Microbiol.">
        <title>The Global Catalogue of Microorganisms (GCM) 10K type strain sequencing project: providing services to taxonomists for standard genome sequencing and annotation.</title>
        <authorList>
            <consortium name="The Broad Institute Genomics Platform"/>
            <consortium name="The Broad Institute Genome Sequencing Center for Infectious Disease"/>
            <person name="Wu L."/>
            <person name="Ma J."/>
        </authorList>
    </citation>
    <scope>NUCLEOTIDE SEQUENCE [LARGE SCALE GENOMIC DNA]</scope>
    <source>
        <strain evidence="4">CGMCC 1.10130</strain>
    </source>
</reference>
<dbReference type="Gene3D" id="2.130.10.10">
    <property type="entry name" value="YVTN repeat-like/Quinoprotein amine dehydrogenase"/>
    <property type="match status" value="1"/>
</dbReference>
<evidence type="ECO:0008006" key="5">
    <source>
        <dbReference type="Google" id="ProtNLM"/>
    </source>
</evidence>
<dbReference type="InterPro" id="IPR011048">
    <property type="entry name" value="Haem_d1_sf"/>
</dbReference>
<evidence type="ECO:0000313" key="4">
    <source>
        <dbReference type="Proteomes" id="UP000619743"/>
    </source>
</evidence>
<dbReference type="GO" id="GO:0006006">
    <property type="term" value="P:glucose metabolic process"/>
    <property type="evidence" value="ECO:0007669"/>
    <property type="project" value="UniProtKB-KW"/>
</dbReference>
<dbReference type="EMBL" id="BMDX01000004">
    <property type="protein sequence ID" value="GGA72656.1"/>
    <property type="molecule type" value="Genomic_DNA"/>
</dbReference>
<organism evidence="3 4">
    <name type="scientific">Neiella marina</name>
    <dbReference type="NCBI Taxonomy" id="508461"/>
    <lineage>
        <taxon>Bacteria</taxon>
        <taxon>Pseudomonadati</taxon>
        <taxon>Pseudomonadota</taxon>
        <taxon>Gammaproteobacteria</taxon>
        <taxon>Alteromonadales</taxon>
        <taxon>Echinimonadaceae</taxon>
        <taxon>Neiella</taxon>
    </lineage>
</organism>
<evidence type="ECO:0000313" key="3">
    <source>
        <dbReference type="EMBL" id="GGA72656.1"/>
    </source>
</evidence>
<proteinExistence type="inferred from homology"/>
<comment type="caution">
    <text evidence="3">The sequence shown here is derived from an EMBL/GenBank/DDBJ whole genome shotgun (WGS) entry which is preliminary data.</text>
</comment>
<sequence>MSKHRGQSKDYQLVVGTYTQVHSEAVAPIPFESDGIYRVRFDPFNGDFRQPHLLASLQNPSYLTISADSDYLYAVEEMSAGNIAVFALQSSGETLQANAINGIASHGSYPCYIALSPNGAHLAVANYGSGTLSVIGVDKLGGSLTNTIAVNQHHGSGPNKDRQRGSHMHWANWTEDGNRLYAVDLGADTITLYEQSSNWSKGIEAAAVAPGSGPRHMVFHQQNGKAYVLNELSNTLMAFDVEANGKLTKVQQLSTLPESYQGTSQAGHIALTQDGQYLYVSNRGHDSLVMFQVTDDGLLSKQQTISSAGRWPRHFHISTDQRFLFVANQHSNSIVSFAIGRDGKLTEVGSQLDISQPVLINEISR</sequence>
<keyword evidence="2" id="KW-0313">Glucose metabolism</keyword>
<dbReference type="InterPro" id="IPR019405">
    <property type="entry name" value="Lactonase_7-beta_prop"/>
</dbReference>
<dbReference type="PANTHER" id="PTHR30344:SF1">
    <property type="entry name" value="6-PHOSPHOGLUCONOLACTONASE"/>
    <property type="match status" value="1"/>
</dbReference>
<evidence type="ECO:0000256" key="2">
    <source>
        <dbReference type="ARBA" id="ARBA00022526"/>
    </source>
</evidence>
<accession>A0A8J2U3U7</accession>
<dbReference type="AlphaFoldDB" id="A0A8J2U3U7"/>
<evidence type="ECO:0000256" key="1">
    <source>
        <dbReference type="ARBA" id="ARBA00005564"/>
    </source>
</evidence>
<protein>
    <recommendedName>
        <fullName evidence="5">Lactonase family protein</fullName>
    </recommendedName>
</protein>
<keyword evidence="4" id="KW-1185">Reference proteome</keyword>
<keyword evidence="2" id="KW-0119">Carbohydrate metabolism</keyword>
<dbReference type="SUPFAM" id="SSF51004">
    <property type="entry name" value="C-terminal (heme d1) domain of cytochrome cd1-nitrite reductase"/>
    <property type="match status" value="1"/>
</dbReference>
<dbReference type="GO" id="GO:0017057">
    <property type="term" value="F:6-phosphogluconolactonase activity"/>
    <property type="evidence" value="ECO:0007669"/>
    <property type="project" value="TreeGrafter"/>
</dbReference>
<name>A0A8J2U3U7_9GAMM</name>
<comment type="similarity">
    <text evidence="1">Belongs to the cycloisomerase 2 family.</text>
</comment>
<dbReference type="Proteomes" id="UP000619743">
    <property type="component" value="Unassembled WGS sequence"/>
</dbReference>
<gene>
    <name evidence="3" type="ORF">GCM10011369_13020</name>
</gene>
<dbReference type="InterPro" id="IPR050282">
    <property type="entry name" value="Cycloisomerase_2"/>
</dbReference>
<dbReference type="PANTHER" id="PTHR30344">
    <property type="entry name" value="6-PHOSPHOGLUCONOLACTONASE-RELATED"/>
    <property type="match status" value="1"/>
</dbReference>
<dbReference type="GO" id="GO:0005829">
    <property type="term" value="C:cytosol"/>
    <property type="evidence" value="ECO:0007669"/>
    <property type="project" value="TreeGrafter"/>
</dbReference>
<dbReference type="Pfam" id="PF10282">
    <property type="entry name" value="Lactonase"/>
    <property type="match status" value="1"/>
</dbReference>